<keyword evidence="5 10" id="KW-0472">Membrane</keyword>
<proteinExistence type="inferred from homology"/>
<evidence type="ECO:0000256" key="3">
    <source>
        <dbReference type="ARBA" id="ARBA00022692"/>
    </source>
</evidence>
<evidence type="ECO:0000256" key="6">
    <source>
        <dbReference type="ARBA" id="ARBA00023303"/>
    </source>
</evidence>
<name>A0ABW4H3D0_9LACO</name>
<evidence type="ECO:0000256" key="4">
    <source>
        <dbReference type="ARBA" id="ARBA00022989"/>
    </source>
</evidence>
<protein>
    <recommendedName>
        <fullName evidence="10">Fluoride-specific ion channel FluC</fullName>
    </recommendedName>
</protein>
<dbReference type="EMBL" id="JBHTOM010000007">
    <property type="protein sequence ID" value="MFD1549275.1"/>
    <property type="molecule type" value="Genomic_DNA"/>
</dbReference>
<keyword evidence="2 10" id="KW-1003">Cell membrane</keyword>
<evidence type="ECO:0000313" key="12">
    <source>
        <dbReference type="Proteomes" id="UP001597195"/>
    </source>
</evidence>
<organism evidence="11 12">
    <name type="scientific">Levilactobacillus fuyuanensis</name>
    <dbReference type="NCBI Taxonomy" id="2486022"/>
    <lineage>
        <taxon>Bacteria</taxon>
        <taxon>Bacillati</taxon>
        <taxon>Bacillota</taxon>
        <taxon>Bacilli</taxon>
        <taxon>Lactobacillales</taxon>
        <taxon>Lactobacillaceae</taxon>
        <taxon>Levilactobacillus</taxon>
    </lineage>
</organism>
<comment type="activity regulation">
    <text evidence="10">Na(+) is not transported, but it plays an essential structural role and its presence is essential for fluoride channel function.</text>
</comment>
<sequence length="131" mass="13874">MANIFAIVLCAFIGGGGRYLLGAVLPVTAGFPWATVLVNLLGSGLLAWLSHAETVTVKWPSAVTVGVGIGGLGAFTTFSTFSLDLERLLIQQAWGIAGLYVGITLIGGLLLSWLGVWSARRWWAFPVVEEL</sequence>
<feature type="binding site" evidence="10">
    <location>
        <position position="76"/>
    </location>
    <ligand>
        <name>Na(+)</name>
        <dbReference type="ChEBI" id="CHEBI:29101"/>
        <note>structural</note>
    </ligand>
</feature>
<keyword evidence="4 10" id="KW-1133">Transmembrane helix</keyword>
<comment type="caution">
    <text evidence="11">The sequence shown here is derived from an EMBL/GenBank/DDBJ whole genome shotgun (WGS) entry which is preliminary data.</text>
</comment>
<evidence type="ECO:0000256" key="8">
    <source>
        <dbReference type="ARBA" id="ARBA00035585"/>
    </source>
</evidence>
<comment type="subcellular location">
    <subcellularLocation>
        <location evidence="1 10">Cell membrane</location>
        <topology evidence="1 10">Multi-pass membrane protein</topology>
    </subcellularLocation>
</comment>
<dbReference type="Pfam" id="PF02537">
    <property type="entry name" value="CRCB"/>
    <property type="match status" value="1"/>
</dbReference>
<dbReference type="Proteomes" id="UP001597195">
    <property type="component" value="Unassembled WGS sequence"/>
</dbReference>
<dbReference type="InterPro" id="IPR003691">
    <property type="entry name" value="FluC"/>
</dbReference>
<comment type="function">
    <text evidence="9 10">Fluoride-specific ion channel. Important for reducing fluoride concentration in the cell, thus reducing its toxicity.</text>
</comment>
<dbReference type="HAMAP" id="MF_00454">
    <property type="entry name" value="FluC"/>
    <property type="match status" value="1"/>
</dbReference>
<feature type="transmembrane region" description="Helical" evidence="10">
    <location>
        <begin position="62"/>
        <end position="81"/>
    </location>
</feature>
<keyword evidence="6 10" id="KW-0407">Ion channel</keyword>
<feature type="transmembrane region" description="Helical" evidence="10">
    <location>
        <begin position="93"/>
        <end position="116"/>
    </location>
</feature>
<feature type="binding site" evidence="10">
    <location>
        <position position="73"/>
    </location>
    <ligand>
        <name>Na(+)</name>
        <dbReference type="ChEBI" id="CHEBI:29101"/>
        <note>structural</note>
    </ligand>
</feature>
<evidence type="ECO:0000256" key="7">
    <source>
        <dbReference type="ARBA" id="ARBA00035120"/>
    </source>
</evidence>
<evidence type="ECO:0000313" key="11">
    <source>
        <dbReference type="EMBL" id="MFD1549275.1"/>
    </source>
</evidence>
<keyword evidence="3 10" id="KW-0812">Transmembrane</keyword>
<keyword evidence="10" id="KW-0915">Sodium</keyword>
<keyword evidence="12" id="KW-1185">Reference proteome</keyword>
<evidence type="ECO:0000256" key="10">
    <source>
        <dbReference type="HAMAP-Rule" id="MF_00454"/>
    </source>
</evidence>
<feature type="transmembrane region" description="Helical" evidence="10">
    <location>
        <begin position="32"/>
        <end position="50"/>
    </location>
</feature>
<evidence type="ECO:0000256" key="2">
    <source>
        <dbReference type="ARBA" id="ARBA00022475"/>
    </source>
</evidence>
<accession>A0ABW4H3D0</accession>
<keyword evidence="10" id="KW-0479">Metal-binding</keyword>
<comment type="catalytic activity">
    <reaction evidence="8">
        <text>fluoride(in) = fluoride(out)</text>
        <dbReference type="Rhea" id="RHEA:76159"/>
        <dbReference type="ChEBI" id="CHEBI:17051"/>
    </reaction>
    <physiologicalReaction direction="left-to-right" evidence="8">
        <dbReference type="Rhea" id="RHEA:76160"/>
    </physiologicalReaction>
</comment>
<keyword evidence="10" id="KW-0406">Ion transport</keyword>
<gene>
    <name evidence="10" type="primary">fluC</name>
    <name evidence="10" type="synonym">crcB</name>
    <name evidence="11" type="ORF">ACFQ5T_06165</name>
</gene>
<comment type="similarity">
    <text evidence="7 10">Belongs to the fluoride channel Fluc/FEX (TC 1.A.43) family.</text>
</comment>
<evidence type="ECO:0000256" key="5">
    <source>
        <dbReference type="ARBA" id="ARBA00023136"/>
    </source>
</evidence>
<dbReference type="RefSeq" id="WP_125700918.1">
    <property type="nucleotide sequence ID" value="NZ_JBHTOM010000007.1"/>
</dbReference>
<dbReference type="PANTHER" id="PTHR28259:SF1">
    <property type="entry name" value="FLUORIDE EXPORT PROTEIN 1-RELATED"/>
    <property type="match status" value="1"/>
</dbReference>
<evidence type="ECO:0000256" key="1">
    <source>
        <dbReference type="ARBA" id="ARBA00004651"/>
    </source>
</evidence>
<reference evidence="12" key="1">
    <citation type="journal article" date="2019" name="Int. J. Syst. Evol. Microbiol.">
        <title>The Global Catalogue of Microorganisms (GCM) 10K type strain sequencing project: providing services to taxonomists for standard genome sequencing and annotation.</title>
        <authorList>
            <consortium name="The Broad Institute Genomics Platform"/>
            <consortium name="The Broad Institute Genome Sequencing Center for Infectious Disease"/>
            <person name="Wu L."/>
            <person name="Ma J."/>
        </authorList>
    </citation>
    <scope>NUCLEOTIDE SEQUENCE [LARGE SCALE GENOMIC DNA]</scope>
    <source>
        <strain evidence="12">CCM 8906</strain>
    </source>
</reference>
<evidence type="ECO:0000256" key="9">
    <source>
        <dbReference type="ARBA" id="ARBA00049940"/>
    </source>
</evidence>
<dbReference type="PANTHER" id="PTHR28259">
    <property type="entry name" value="FLUORIDE EXPORT PROTEIN 1-RELATED"/>
    <property type="match status" value="1"/>
</dbReference>
<keyword evidence="10" id="KW-0813">Transport</keyword>